<dbReference type="Pfam" id="PF10991">
    <property type="entry name" value="Enc34_ssDNA-bd"/>
    <property type="match status" value="1"/>
</dbReference>
<dbReference type="SUPFAM" id="SSF50249">
    <property type="entry name" value="Nucleic acid-binding proteins"/>
    <property type="match status" value="1"/>
</dbReference>
<gene>
    <name evidence="1" type="ORF">SC09_Contig17orf00310</name>
</gene>
<dbReference type="PATRIC" id="fig|1423.173.peg.266"/>
<sequence length="188" mass="20733">MAVNKNTNTKVVTGKVRFSYLHAFQPHAIEDGQEPKYSTAILIPKTDKETLRKIKAAIEAAKQAGASKWGGKIPANLKTPLRDGDEERPDQEEYAGCYFLNASSKTKPGIVDRHLNDIIDSEELYSGCYGRVSINFYAFNTAGNKGIACGLNNIQKLEDGDYLGGRSRAQDDFDAVDDFEDDGESFLD</sequence>
<organism evidence="1 2">
    <name type="scientific">Bacillus subtilis</name>
    <dbReference type="NCBI Taxonomy" id="1423"/>
    <lineage>
        <taxon>Bacteria</taxon>
        <taxon>Bacillati</taxon>
        <taxon>Bacillota</taxon>
        <taxon>Bacilli</taxon>
        <taxon>Bacillales</taxon>
        <taxon>Bacillaceae</taxon>
        <taxon>Bacillus</taxon>
    </lineage>
</organism>
<evidence type="ECO:0000313" key="1">
    <source>
        <dbReference type="EMBL" id="KIU13142.1"/>
    </source>
</evidence>
<dbReference type="AlphaFoldDB" id="A0A0D1L493"/>
<evidence type="ECO:0008006" key="3">
    <source>
        <dbReference type="Google" id="ProtNLM"/>
    </source>
</evidence>
<proteinExistence type="predicted"/>
<dbReference type="InterPro" id="IPR012340">
    <property type="entry name" value="NA-bd_OB-fold"/>
</dbReference>
<protein>
    <recommendedName>
        <fullName evidence="3">DUF2815 family protein</fullName>
    </recommendedName>
</protein>
<comment type="caution">
    <text evidence="1">The sequence shown here is derived from an EMBL/GenBank/DDBJ whole genome shotgun (WGS) entry which is preliminary data.</text>
</comment>
<dbReference type="Proteomes" id="UP000032247">
    <property type="component" value="Unassembled WGS sequence"/>
</dbReference>
<reference evidence="1 2" key="1">
    <citation type="submission" date="2014-12" db="EMBL/GenBank/DDBJ databases">
        <title>Comparative genome analysis of Bacillus coagulans HM-08, Clostridium butyricum HM-68, Bacillus subtilis HM-66 and Bacillus licheniformis BL-09.</title>
        <authorList>
            <person name="Zhang H."/>
        </authorList>
    </citation>
    <scope>NUCLEOTIDE SEQUENCE [LARGE SCALE GENOMIC DNA]</scope>
    <source>
        <strain evidence="1 2">HM-66</strain>
    </source>
</reference>
<name>A0A0D1L493_BACIU</name>
<dbReference type="Gene3D" id="2.40.50.140">
    <property type="entry name" value="Nucleic acid-binding proteins"/>
    <property type="match status" value="1"/>
</dbReference>
<accession>A0A0D1L493</accession>
<dbReference type="InterPro" id="IPR022595">
    <property type="entry name" value="Enc34_ssDNA-bd"/>
</dbReference>
<dbReference type="EMBL" id="JXBC01000001">
    <property type="protein sequence ID" value="KIU13142.1"/>
    <property type="molecule type" value="Genomic_DNA"/>
</dbReference>
<evidence type="ECO:0000313" key="2">
    <source>
        <dbReference type="Proteomes" id="UP000032247"/>
    </source>
</evidence>